<dbReference type="InterPro" id="IPR033876">
    <property type="entry name" value="SAP-like"/>
</dbReference>
<keyword evidence="12" id="KW-1015">Disulfide bond</keyword>
<reference evidence="18" key="1">
    <citation type="submission" date="2022-03" db="EMBL/GenBank/DDBJ databases">
        <authorList>
            <person name="Legras J.-L."/>
            <person name="Devillers H."/>
            <person name="Grondin C."/>
        </authorList>
    </citation>
    <scope>NUCLEOTIDE SEQUENCE</scope>
    <source>
        <strain evidence="18">CLIB 1423</strain>
    </source>
</reference>
<keyword evidence="19" id="KW-1185">Reference proteome</keyword>
<dbReference type="SUPFAM" id="SSF50630">
    <property type="entry name" value="Acid proteases"/>
    <property type="match status" value="1"/>
</dbReference>
<evidence type="ECO:0000313" key="19">
    <source>
        <dbReference type="Proteomes" id="UP000837801"/>
    </source>
</evidence>
<comment type="subcellular location">
    <subcellularLocation>
        <location evidence="2">Secreted</location>
    </subcellularLocation>
</comment>
<keyword evidence="6 15" id="KW-0645">Protease</keyword>
<keyword evidence="7" id="KW-0165">Cleavage on pair of basic residues</keyword>
<dbReference type="CDD" id="cd05474">
    <property type="entry name" value="SAP_like"/>
    <property type="match status" value="1"/>
</dbReference>
<evidence type="ECO:0000313" key="18">
    <source>
        <dbReference type="EMBL" id="CAH2352384.1"/>
    </source>
</evidence>
<evidence type="ECO:0000256" key="11">
    <source>
        <dbReference type="ARBA" id="ARBA00023145"/>
    </source>
</evidence>
<evidence type="ECO:0000256" key="10">
    <source>
        <dbReference type="ARBA" id="ARBA00022801"/>
    </source>
</evidence>
<dbReference type="PROSITE" id="PS51767">
    <property type="entry name" value="PEPTIDASE_A1"/>
    <property type="match status" value="1"/>
</dbReference>
<evidence type="ECO:0000256" key="5">
    <source>
        <dbReference type="ARBA" id="ARBA00022525"/>
    </source>
</evidence>
<feature type="chain" id="PRO_5040420037" description="candidapepsin" evidence="16">
    <location>
        <begin position="23"/>
        <end position="386"/>
    </location>
</feature>
<evidence type="ECO:0000256" key="4">
    <source>
        <dbReference type="ARBA" id="ARBA00013207"/>
    </source>
</evidence>
<organism evidence="18 19">
    <name type="scientific">[Candida] railenensis</name>
    <dbReference type="NCBI Taxonomy" id="45579"/>
    <lineage>
        <taxon>Eukaryota</taxon>
        <taxon>Fungi</taxon>
        <taxon>Dikarya</taxon>
        <taxon>Ascomycota</taxon>
        <taxon>Saccharomycotina</taxon>
        <taxon>Pichiomycetes</taxon>
        <taxon>Debaryomycetaceae</taxon>
        <taxon>Kurtzmaniella</taxon>
    </lineage>
</organism>
<evidence type="ECO:0000256" key="14">
    <source>
        <dbReference type="PIRSR" id="PIRSR601461-1"/>
    </source>
</evidence>
<comment type="caution">
    <text evidence="18">The sequence shown here is derived from an EMBL/GenBank/DDBJ whole genome shotgun (WGS) entry which is preliminary data.</text>
</comment>
<keyword evidence="10 15" id="KW-0378">Hydrolase</keyword>
<dbReference type="EMBL" id="CAKXYY010000006">
    <property type="protein sequence ID" value="CAH2352384.1"/>
    <property type="molecule type" value="Genomic_DNA"/>
</dbReference>
<evidence type="ECO:0000256" key="6">
    <source>
        <dbReference type="ARBA" id="ARBA00022670"/>
    </source>
</evidence>
<feature type="signal peptide" evidence="16">
    <location>
        <begin position="1"/>
        <end position="22"/>
    </location>
</feature>
<dbReference type="GO" id="GO:0009277">
    <property type="term" value="C:fungal-type cell wall"/>
    <property type="evidence" value="ECO:0007669"/>
    <property type="project" value="TreeGrafter"/>
</dbReference>
<keyword evidence="5" id="KW-0964">Secreted</keyword>
<gene>
    <name evidence="18" type="ORF">CLIB1423_06S05226</name>
</gene>
<comment type="catalytic activity">
    <reaction evidence="1">
        <text>Preferential cleavage at the carboxyl of hydrophobic amino acids, but fails to cleave 15-Leu-|-Tyr-16, 16-Tyr-|-Leu-17 and 24-Phe-|-Phe-25 of insulin B chain. Activates trypsinogen, and degrades keratin.</text>
        <dbReference type="EC" id="3.4.23.24"/>
    </reaction>
</comment>
<keyword evidence="13" id="KW-0325">Glycoprotein</keyword>
<comment type="similarity">
    <text evidence="3 15">Belongs to the peptidase A1 family.</text>
</comment>
<dbReference type="AlphaFoldDB" id="A0A9P0QNA7"/>
<keyword evidence="8 16" id="KW-0732">Signal</keyword>
<dbReference type="InterPro" id="IPR001461">
    <property type="entry name" value="Aspartic_peptidase_A1"/>
</dbReference>
<evidence type="ECO:0000256" key="3">
    <source>
        <dbReference type="ARBA" id="ARBA00007447"/>
    </source>
</evidence>
<dbReference type="GO" id="GO:0005576">
    <property type="term" value="C:extracellular region"/>
    <property type="evidence" value="ECO:0007669"/>
    <property type="project" value="UniProtKB-SubCell"/>
</dbReference>
<feature type="active site" evidence="14">
    <location>
        <position position="89"/>
    </location>
</feature>
<evidence type="ECO:0000259" key="17">
    <source>
        <dbReference type="PROSITE" id="PS51767"/>
    </source>
</evidence>
<evidence type="ECO:0000256" key="16">
    <source>
        <dbReference type="SAM" id="SignalP"/>
    </source>
</evidence>
<evidence type="ECO:0000256" key="8">
    <source>
        <dbReference type="ARBA" id="ARBA00022729"/>
    </source>
</evidence>
<dbReference type="InterPro" id="IPR021109">
    <property type="entry name" value="Peptidase_aspartic_dom_sf"/>
</dbReference>
<dbReference type="OrthoDB" id="771136at2759"/>
<dbReference type="Pfam" id="PF00026">
    <property type="entry name" value="Asp"/>
    <property type="match status" value="1"/>
</dbReference>
<evidence type="ECO:0000256" key="9">
    <source>
        <dbReference type="ARBA" id="ARBA00022750"/>
    </source>
</evidence>
<dbReference type="PANTHER" id="PTHR47965">
    <property type="entry name" value="ASPARTYL PROTEASE-RELATED"/>
    <property type="match status" value="1"/>
</dbReference>
<dbReference type="PANTHER" id="PTHR47965:SF12">
    <property type="entry name" value="ASPARTIC PROTEINASE 3-RELATED"/>
    <property type="match status" value="1"/>
</dbReference>
<evidence type="ECO:0000256" key="15">
    <source>
        <dbReference type="RuleBase" id="RU000454"/>
    </source>
</evidence>
<sequence>MVSFSAKTFAAIALYISTFVSAAPTVGLSIRAPKVVGLDFETKSGKSLNSTSIIHKRDDDEVTLTNEGLYYIAYLEFGSNGQSIGVDIDTGSSDLWVPDVSLKGQKVAQYGTFDSSSSSSFQDPGLEFSITYGDHTTTQGNYGIDTVKIGDASLSNFQFAIADSTSVNNGILGIGLTALEAPVYDGYGPEYDNLPVALKKAGIIDSVQYSLYLNDPNSKSGSVLFGGKDLAKIDGDLVTLEHSGDAARLDVTLDSLTLKGQNIDVNAAFNLDSGTAITYFSDDVYNSFLSIIGGDGSLYQDFLPIVPCQTSGNLSYNFKGVTINVPLTSIVKSIGDGSCAAYFVGGGDNILGASFLPWAYLVYDLENSQISIAQAKFTSDSNIVSL</sequence>
<feature type="domain" description="Peptidase A1" evidence="17">
    <location>
        <begin position="71"/>
        <end position="373"/>
    </location>
</feature>
<feature type="active site" evidence="14">
    <location>
        <position position="272"/>
    </location>
</feature>
<dbReference type="Proteomes" id="UP000837801">
    <property type="component" value="Unassembled WGS sequence"/>
</dbReference>
<evidence type="ECO:0000256" key="13">
    <source>
        <dbReference type="ARBA" id="ARBA00023180"/>
    </source>
</evidence>
<keyword evidence="9 15" id="KW-0064">Aspartyl protease</keyword>
<dbReference type="EC" id="3.4.23.24" evidence="4"/>
<accession>A0A9P0QNA7</accession>
<dbReference type="FunFam" id="2.40.70.10:FF:000011">
    <property type="entry name" value="Aspartic protease"/>
    <property type="match status" value="1"/>
</dbReference>
<keyword evidence="11" id="KW-0865">Zymogen</keyword>
<dbReference type="Gene3D" id="2.40.70.10">
    <property type="entry name" value="Acid Proteases"/>
    <property type="match status" value="2"/>
</dbReference>
<dbReference type="GO" id="GO:0031505">
    <property type="term" value="P:fungal-type cell wall organization"/>
    <property type="evidence" value="ECO:0007669"/>
    <property type="project" value="TreeGrafter"/>
</dbReference>
<dbReference type="PROSITE" id="PS00141">
    <property type="entry name" value="ASP_PROTEASE"/>
    <property type="match status" value="1"/>
</dbReference>
<evidence type="ECO:0000256" key="2">
    <source>
        <dbReference type="ARBA" id="ARBA00004613"/>
    </source>
</evidence>
<name>A0A9P0QNA7_9ASCO</name>
<protein>
    <recommendedName>
        <fullName evidence="4">candidapepsin</fullName>
        <ecNumber evidence="4">3.4.23.24</ecNumber>
    </recommendedName>
</protein>
<evidence type="ECO:0000256" key="12">
    <source>
        <dbReference type="ARBA" id="ARBA00023157"/>
    </source>
</evidence>
<dbReference type="GO" id="GO:0004190">
    <property type="term" value="F:aspartic-type endopeptidase activity"/>
    <property type="evidence" value="ECO:0007669"/>
    <property type="project" value="UniProtKB-KW"/>
</dbReference>
<dbReference type="InterPro" id="IPR033121">
    <property type="entry name" value="PEPTIDASE_A1"/>
</dbReference>
<dbReference type="GO" id="GO:0006508">
    <property type="term" value="P:proteolysis"/>
    <property type="evidence" value="ECO:0007669"/>
    <property type="project" value="UniProtKB-KW"/>
</dbReference>
<dbReference type="InterPro" id="IPR001969">
    <property type="entry name" value="Aspartic_peptidase_AS"/>
</dbReference>
<evidence type="ECO:0000256" key="7">
    <source>
        <dbReference type="ARBA" id="ARBA00022685"/>
    </source>
</evidence>
<proteinExistence type="inferred from homology"/>
<evidence type="ECO:0000256" key="1">
    <source>
        <dbReference type="ARBA" id="ARBA00001675"/>
    </source>
</evidence>
<dbReference type="PRINTS" id="PR00792">
    <property type="entry name" value="PEPSIN"/>
</dbReference>